<dbReference type="SUPFAM" id="SSF53649">
    <property type="entry name" value="Alkaline phosphatase-like"/>
    <property type="match status" value="1"/>
</dbReference>
<evidence type="ECO:0000256" key="4">
    <source>
        <dbReference type="ARBA" id="ARBA00022801"/>
    </source>
</evidence>
<dbReference type="InterPro" id="IPR017850">
    <property type="entry name" value="Alkaline_phosphatase_core_sf"/>
</dbReference>
<dbReference type="OrthoDB" id="103349at2759"/>
<dbReference type="InterPro" id="IPR024607">
    <property type="entry name" value="Sulfatase_CS"/>
</dbReference>
<evidence type="ECO:0000313" key="7">
    <source>
        <dbReference type="RefSeq" id="XP_020027775.1"/>
    </source>
</evidence>
<comment type="cofactor">
    <cofactor evidence="1">
        <name>Ca(2+)</name>
        <dbReference type="ChEBI" id="CHEBI:29108"/>
    </cofactor>
</comment>
<feature type="non-terminal residue" evidence="7">
    <location>
        <position position="163"/>
    </location>
</feature>
<keyword evidence="4" id="KW-0378">Hydrolase</keyword>
<evidence type="ECO:0000256" key="5">
    <source>
        <dbReference type="ARBA" id="ARBA00022837"/>
    </source>
</evidence>
<dbReference type="PANTHER" id="PTHR42693:SF16">
    <property type="entry name" value="ARYLSULFATASE H"/>
    <property type="match status" value="1"/>
</dbReference>
<reference evidence="7" key="1">
    <citation type="submission" date="2025-08" db="UniProtKB">
        <authorList>
            <consortium name="RefSeq"/>
        </authorList>
    </citation>
    <scope>IDENTIFICATION</scope>
    <source>
        <tissue evidence="7">Leukocyte</tissue>
    </source>
</reference>
<evidence type="ECO:0000256" key="1">
    <source>
        <dbReference type="ARBA" id="ARBA00001913"/>
    </source>
</evidence>
<dbReference type="InterPro" id="IPR000917">
    <property type="entry name" value="Sulfatase_N"/>
</dbReference>
<dbReference type="AlphaFoldDB" id="A0A8B7VA94"/>
<evidence type="ECO:0000259" key="6">
    <source>
        <dbReference type="Pfam" id="PF00884"/>
    </source>
</evidence>
<keyword evidence="5" id="KW-0106">Calcium</keyword>
<evidence type="ECO:0000256" key="2">
    <source>
        <dbReference type="ARBA" id="ARBA00008779"/>
    </source>
</evidence>
<dbReference type="PANTHER" id="PTHR42693">
    <property type="entry name" value="ARYLSULFATASE FAMILY MEMBER"/>
    <property type="match status" value="1"/>
</dbReference>
<name>A0A8B7VA94_CASCN</name>
<protein>
    <submittedName>
        <fullName evidence="7">Arylsulfatase H-like</fullName>
    </submittedName>
</protein>
<proteinExistence type="inferred from homology"/>
<dbReference type="PROSITE" id="PS00523">
    <property type="entry name" value="SULFATASE_1"/>
    <property type="match status" value="1"/>
</dbReference>
<dbReference type="Pfam" id="PF00884">
    <property type="entry name" value="Sulfatase"/>
    <property type="match status" value="1"/>
</dbReference>
<dbReference type="Gene3D" id="3.40.720.10">
    <property type="entry name" value="Alkaline Phosphatase, subunit A"/>
    <property type="match status" value="1"/>
</dbReference>
<dbReference type="RefSeq" id="XP_020027775.1">
    <property type="nucleotide sequence ID" value="XM_020172186.1"/>
</dbReference>
<dbReference type="GO" id="GO:0004065">
    <property type="term" value="F:arylsulfatase activity"/>
    <property type="evidence" value="ECO:0007669"/>
    <property type="project" value="TreeGrafter"/>
</dbReference>
<accession>A0A8B7VA94</accession>
<sequence>MASWSLKIAEIPQHSSPDSHSSLSRHPQVRVAMAVPVPVPVLSSWGHSGDVGQNSRPNIVVLMADDLGVGDLCCYGNKSVSTPNIDRLAHEGVLLTQHLSAASMCTPSRAAFLTGRYPIRSGMASANNMYRSLTWLASSGGLPPNETTFATLLQHRGYRTGLI</sequence>
<organism evidence="7">
    <name type="scientific">Castor canadensis</name>
    <name type="common">American beaver</name>
    <dbReference type="NCBI Taxonomy" id="51338"/>
    <lineage>
        <taxon>Eukaryota</taxon>
        <taxon>Metazoa</taxon>
        <taxon>Chordata</taxon>
        <taxon>Craniata</taxon>
        <taxon>Vertebrata</taxon>
        <taxon>Euteleostomi</taxon>
        <taxon>Mammalia</taxon>
        <taxon>Eutheria</taxon>
        <taxon>Euarchontoglires</taxon>
        <taxon>Glires</taxon>
        <taxon>Rodentia</taxon>
        <taxon>Castorimorpha</taxon>
        <taxon>Castoridae</taxon>
        <taxon>Castor</taxon>
    </lineage>
</organism>
<dbReference type="KEGG" id="ccan:109691905"/>
<comment type="similarity">
    <text evidence="2">Belongs to the sulfatase family.</text>
</comment>
<gene>
    <name evidence="7" type="primary">LOC109691905</name>
</gene>
<feature type="domain" description="Sulfatase N-terminal" evidence="6">
    <location>
        <begin position="57"/>
        <end position="163"/>
    </location>
</feature>
<dbReference type="GO" id="GO:0046872">
    <property type="term" value="F:metal ion binding"/>
    <property type="evidence" value="ECO:0007669"/>
    <property type="project" value="UniProtKB-KW"/>
</dbReference>
<evidence type="ECO:0000256" key="3">
    <source>
        <dbReference type="ARBA" id="ARBA00022723"/>
    </source>
</evidence>
<keyword evidence="3" id="KW-0479">Metal-binding</keyword>
<dbReference type="InterPro" id="IPR050738">
    <property type="entry name" value="Sulfatase"/>
</dbReference>